<dbReference type="Gene3D" id="3.60.15.10">
    <property type="entry name" value="Ribonuclease Z/Hydroxyacylglutathione hydrolase-like"/>
    <property type="match status" value="1"/>
</dbReference>
<dbReference type="RefSeq" id="WP_139313378.1">
    <property type="nucleotide sequence ID" value="NZ_MSYM01000013.1"/>
</dbReference>
<proteinExistence type="predicted"/>
<name>A0A1Q8YEI6_9BURK</name>
<gene>
    <name evidence="1" type="ORF">BLL52_2684</name>
</gene>
<dbReference type="InterPro" id="IPR036866">
    <property type="entry name" value="RibonucZ/Hydroxyglut_hydro"/>
</dbReference>
<organism evidence="1 2">
    <name type="scientific">Rhodoferax antarcticus ANT.BR</name>
    <dbReference type="NCBI Taxonomy" id="1111071"/>
    <lineage>
        <taxon>Bacteria</taxon>
        <taxon>Pseudomonadati</taxon>
        <taxon>Pseudomonadota</taxon>
        <taxon>Betaproteobacteria</taxon>
        <taxon>Burkholderiales</taxon>
        <taxon>Comamonadaceae</taxon>
        <taxon>Rhodoferax</taxon>
    </lineage>
</organism>
<dbReference type="SUPFAM" id="SSF56281">
    <property type="entry name" value="Metallo-hydrolase/oxidoreductase"/>
    <property type="match status" value="1"/>
</dbReference>
<dbReference type="PANTHER" id="PTHR30619:SF1">
    <property type="entry name" value="RECOMBINATION PROTEIN 2"/>
    <property type="match status" value="1"/>
</dbReference>
<evidence type="ECO:0000313" key="1">
    <source>
        <dbReference type="EMBL" id="OLP06448.1"/>
    </source>
</evidence>
<protein>
    <submittedName>
        <fullName evidence="1">Putative metallo-beta-lactamase superfamily protein</fullName>
    </submittedName>
</protein>
<dbReference type="AlphaFoldDB" id="A0A1Q8YEI6"/>
<keyword evidence="2" id="KW-1185">Reference proteome</keyword>
<evidence type="ECO:0000313" key="2">
    <source>
        <dbReference type="Proteomes" id="UP000185911"/>
    </source>
</evidence>
<dbReference type="EMBL" id="MSYM01000013">
    <property type="protein sequence ID" value="OLP06448.1"/>
    <property type="molecule type" value="Genomic_DNA"/>
</dbReference>
<comment type="caution">
    <text evidence="1">The sequence shown here is derived from an EMBL/GenBank/DDBJ whole genome shotgun (WGS) entry which is preliminary data.</text>
</comment>
<dbReference type="InterPro" id="IPR052159">
    <property type="entry name" value="Competence_DNA_uptake"/>
</dbReference>
<dbReference type="PANTHER" id="PTHR30619">
    <property type="entry name" value="DNA INTERNALIZATION/COMPETENCE PROTEIN COMEC/REC2"/>
    <property type="match status" value="1"/>
</dbReference>
<accession>A0A1Q8YEI6</accession>
<sequence>MFRIHMLPAEHGDCLWVEYGTTQPPKRILIDAGTVGTYPRALLPKIKAVVAAEGSCRFELFVVTNIDADHIGGAIEFLKQAPGCGVVIKEVWFNGYFHLSNTAPALLGAKQGEMLTPLVQNGPWVWNKRFKGLAVMVPDAGKLPSFTFSGMKITLLSPTFGKLQKLKPKWEKEVRKAGLVPGHAYTIDDALPGGFLGGKVQDWAKARFTEDRTEANGSSIAFVAEYAGKRVLFGADAHPGVLINSLQRPPFKVSSLPLSVLKLPHHGSKNNVSQALVAAFPADNYLISTSGQQFNHPDPEAIARVLVGRQADRKTLHFNYPAEVGVANERGGHSGLVCH</sequence>
<dbReference type="Proteomes" id="UP000185911">
    <property type="component" value="Unassembled WGS sequence"/>
</dbReference>
<reference evidence="1 2" key="1">
    <citation type="submission" date="2017-01" db="EMBL/GenBank/DDBJ databases">
        <title>Genome sequence of Rhodoferax antarcticus ANT.BR, a psychrophilic purple nonsulfur bacterium from an Antarctic microbial mat.</title>
        <authorList>
            <person name="Baker J."/>
            <person name="Riester C."/>
            <person name="Skinner B."/>
            <person name="Newell A."/>
            <person name="Swingley W."/>
            <person name="Madigan M."/>
            <person name="Jung D."/>
            <person name="Asao M."/>
            <person name="Chen M."/>
            <person name="Loughlin P."/>
            <person name="Pan H."/>
            <person name="Lin S."/>
            <person name="Li N."/>
            <person name="Shaw J."/>
            <person name="Prado M."/>
            <person name="Sherman C."/>
            <person name="Li X."/>
            <person name="Tang J."/>
            <person name="Blankenship R."/>
            <person name="Zhao T."/>
            <person name="Touchman J."/>
            <person name="Sattley M."/>
        </authorList>
    </citation>
    <scope>NUCLEOTIDE SEQUENCE [LARGE SCALE GENOMIC DNA]</scope>
    <source>
        <strain evidence="1 2">ANT.BR</strain>
    </source>
</reference>